<feature type="region of interest" description="Disordered" evidence="1">
    <location>
        <begin position="187"/>
        <end position="267"/>
    </location>
</feature>
<accession>A0AAD8W879</accession>
<keyword evidence="3" id="KW-1185">Reference proteome</keyword>
<feature type="compositionally biased region" description="Polar residues" evidence="1">
    <location>
        <begin position="233"/>
        <end position="243"/>
    </location>
</feature>
<evidence type="ECO:0000313" key="2">
    <source>
        <dbReference type="EMBL" id="KAK1647146.1"/>
    </source>
</evidence>
<protein>
    <recommendedName>
        <fullName evidence="4">Reverse transcriptase zinc-binding domain-containing protein</fullName>
    </recommendedName>
</protein>
<proteinExistence type="predicted"/>
<gene>
    <name evidence="2" type="ORF">QYE76_064951</name>
</gene>
<organism evidence="2 3">
    <name type="scientific">Lolium multiflorum</name>
    <name type="common">Italian ryegrass</name>
    <name type="synonym">Lolium perenne subsp. multiflorum</name>
    <dbReference type="NCBI Taxonomy" id="4521"/>
    <lineage>
        <taxon>Eukaryota</taxon>
        <taxon>Viridiplantae</taxon>
        <taxon>Streptophyta</taxon>
        <taxon>Embryophyta</taxon>
        <taxon>Tracheophyta</taxon>
        <taxon>Spermatophyta</taxon>
        <taxon>Magnoliopsida</taxon>
        <taxon>Liliopsida</taxon>
        <taxon>Poales</taxon>
        <taxon>Poaceae</taxon>
        <taxon>BOP clade</taxon>
        <taxon>Pooideae</taxon>
        <taxon>Poodae</taxon>
        <taxon>Poeae</taxon>
        <taxon>Poeae Chloroplast Group 2 (Poeae type)</taxon>
        <taxon>Loliodinae</taxon>
        <taxon>Loliinae</taxon>
        <taxon>Lolium</taxon>
    </lineage>
</organism>
<name>A0AAD8W879_LOLMU</name>
<evidence type="ECO:0000313" key="3">
    <source>
        <dbReference type="Proteomes" id="UP001231189"/>
    </source>
</evidence>
<feature type="compositionally biased region" description="Polar residues" evidence="1">
    <location>
        <begin position="189"/>
        <end position="217"/>
    </location>
</feature>
<dbReference type="Proteomes" id="UP001231189">
    <property type="component" value="Unassembled WGS sequence"/>
</dbReference>
<dbReference type="EMBL" id="JAUUTY010000004">
    <property type="protein sequence ID" value="KAK1647146.1"/>
    <property type="molecule type" value="Genomic_DNA"/>
</dbReference>
<evidence type="ECO:0000256" key="1">
    <source>
        <dbReference type="SAM" id="MobiDB-lite"/>
    </source>
</evidence>
<dbReference type="AlphaFoldDB" id="A0AAD8W879"/>
<comment type="caution">
    <text evidence="2">The sequence shown here is derived from an EMBL/GenBank/DDBJ whole genome shotgun (WGS) entry which is preliminary data.</text>
</comment>
<evidence type="ECO:0008006" key="4">
    <source>
        <dbReference type="Google" id="ProtNLM"/>
    </source>
</evidence>
<sequence>MLSWCGLPHPASCPFCDQGGETLDHLLMGCVLTREVWAVFLRLWGKLRWMPQPDTTLVSWLQEKKGGVSKNGQTPNHALLAFTTGVRQMLHKVTEAVEPEEVQWSNCREEVQSLSPRSGDVQGRPPVQALAVLWRWAAPGVLHRQAACRRSAAAGERPLSSERRRDCQYEGQLSDCTTHGHAHLCPGQPQIQQASSSLTQSTDATSNNPGCHSTSPLESEADCPSPLDEASCANPSARPSTRGSAGACYRRPAGRHDQSLGTSCSES</sequence>
<reference evidence="2" key="1">
    <citation type="submission" date="2023-07" db="EMBL/GenBank/DDBJ databases">
        <title>A chromosome-level genome assembly of Lolium multiflorum.</title>
        <authorList>
            <person name="Chen Y."/>
            <person name="Copetti D."/>
            <person name="Kolliker R."/>
            <person name="Studer B."/>
        </authorList>
    </citation>
    <scope>NUCLEOTIDE SEQUENCE</scope>
    <source>
        <strain evidence="2">02402/16</strain>
        <tissue evidence="2">Leaf</tissue>
    </source>
</reference>